<proteinExistence type="predicted"/>
<evidence type="ECO:0000313" key="2">
    <source>
        <dbReference type="EMBL" id="MBB3325735.1"/>
    </source>
</evidence>
<gene>
    <name evidence="2" type="ORF">FHX39_000679</name>
</gene>
<evidence type="ECO:0000313" key="3">
    <source>
        <dbReference type="Proteomes" id="UP000565572"/>
    </source>
</evidence>
<protein>
    <submittedName>
        <fullName evidence="2">Uncharacterized protein</fullName>
    </submittedName>
</protein>
<reference evidence="2 3" key="1">
    <citation type="submission" date="2020-08" db="EMBL/GenBank/DDBJ databases">
        <title>Sequencing the genomes of 1000 actinobacteria strains.</title>
        <authorList>
            <person name="Klenk H.-P."/>
        </authorList>
    </citation>
    <scope>NUCLEOTIDE SEQUENCE [LARGE SCALE GENOMIC DNA]</scope>
    <source>
        <strain evidence="2 3">DSM 11053</strain>
    </source>
</reference>
<feature type="compositionally biased region" description="Low complexity" evidence="1">
    <location>
        <begin position="165"/>
        <end position="179"/>
    </location>
</feature>
<feature type="region of interest" description="Disordered" evidence="1">
    <location>
        <begin position="162"/>
        <end position="183"/>
    </location>
</feature>
<dbReference type="RefSeq" id="WP_183336791.1">
    <property type="nucleotide sequence ID" value="NZ_JACHZG010000001.1"/>
</dbReference>
<evidence type="ECO:0000256" key="1">
    <source>
        <dbReference type="SAM" id="MobiDB-lite"/>
    </source>
</evidence>
<dbReference type="AlphaFoldDB" id="A0A7W5JT28"/>
<organism evidence="2 3">
    <name type="scientific">Microlunatus antarcticus</name>
    <dbReference type="NCBI Taxonomy" id="53388"/>
    <lineage>
        <taxon>Bacteria</taxon>
        <taxon>Bacillati</taxon>
        <taxon>Actinomycetota</taxon>
        <taxon>Actinomycetes</taxon>
        <taxon>Propionibacteriales</taxon>
        <taxon>Propionibacteriaceae</taxon>
        <taxon>Microlunatus</taxon>
    </lineage>
</organism>
<accession>A0A7W5JT28</accession>
<name>A0A7W5JT28_9ACTN</name>
<dbReference type="EMBL" id="JACHZG010000001">
    <property type="protein sequence ID" value="MBB3325735.1"/>
    <property type="molecule type" value="Genomic_DNA"/>
</dbReference>
<dbReference type="Proteomes" id="UP000565572">
    <property type="component" value="Unassembled WGS sequence"/>
</dbReference>
<keyword evidence="3" id="KW-1185">Reference proteome</keyword>
<sequence>MSDELWVVRAGEKARYVDEFVAGSYVAISFVEFAADDLSSSDETILKSKITGPTDRSYANQLVAFAYRMQVGDLVIVPRLTSRNRDYLVARITGAYEHASTAGASGPHHRAVDWLGSFPREALTQAATNTMGAISTVFRPTAVEAELRGLLTALSPLEAPVTVRSPSTPAQTQPAQQQSRGGVLPVTVTPSSRPLSQAQLDIDFDAQGRARITGAHPALVREQTPRHVDPRQDWAGVPGIYVLTGTDLQQSSSRTGNERTLTTTLIVRPWAYVGLSEDFLSRIGSHRQSKPEWRRALLVRSAAQPFSSDDIKYLEQKVHAVLDETGEVLLAQATPRGNLSAHPRNPSMLDACADTVVAVPRLTGTLI</sequence>
<comment type="caution">
    <text evidence="2">The sequence shown here is derived from an EMBL/GenBank/DDBJ whole genome shotgun (WGS) entry which is preliminary data.</text>
</comment>